<evidence type="ECO:0000256" key="1">
    <source>
        <dbReference type="ARBA" id="ARBA00004141"/>
    </source>
</evidence>
<feature type="compositionally biased region" description="Low complexity" evidence="5">
    <location>
        <begin position="428"/>
        <end position="437"/>
    </location>
</feature>
<evidence type="ECO:0000259" key="7">
    <source>
        <dbReference type="PROSITE" id="PS50850"/>
    </source>
</evidence>
<protein>
    <recommendedName>
        <fullName evidence="7">Major facilitator superfamily (MFS) profile domain-containing protein</fullName>
    </recommendedName>
</protein>
<proteinExistence type="predicted"/>
<feature type="domain" description="Major facilitator superfamily (MFS) profile" evidence="7">
    <location>
        <begin position="86"/>
        <end position="848"/>
    </location>
</feature>
<evidence type="ECO:0000256" key="6">
    <source>
        <dbReference type="SAM" id="Phobius"/>
    </source>
</evidence>
<dbReference type="Pfam" id="PF00083">
    <property type="entry name" value="Sugar_tr"/>
    <property type="match status" value="2"/>
</dbReference>
<evidence type="ECO:0000313" key="8">
    <source>
        <dbReference type="EMBL" id="GBG83246.1"/>
    </source>
</evidence>
<dbReference type="InterPro" id="IPR005828">
    <property type="entry name" value="MFS_sugar_transport-like"/>
</dbReference>
<feature type="transmembrane region" description="Helical" evidence="6">
    <location>
        <begin position="824"/>
        <end position="844"/>
    </location>
</feature>
<dbReference type="STRING" id="69332.A0A388LLN1"/>
<dbReference type="OMA" id="WIRKDES"/>
<comment type="subcellular location">
    <subcellularLocation>
        <location evidence="1">Membrane</location>
        <topology evidence="1">Multi-pass membrane protein</topology>
    </subcellularLocation>
</comment>
<reference evidence="8 9" key="1">
    <citation type="journal article" date="2018" name="Cell">
        <title>The Chara Genome: Secondary Complexity and Implications for Plant Terrestrialization.</title>
        <authorList>
            <person name="Nishiyama T."/>
            <person name="Sakayama H."/>
            <person name="Vries J.D."/>
            <person name="Buschmann H."/>
            <person name="Saint-Marcoux D."/>
            <person name="Ullrich K.K."/>
            <person name="Haas F.B."/>
            <person name="Vanderstraeten L."/>
            <person name="Becker D."/>
            <person name="Lang D."/>
            <person name="Vosolsobe S."/>
            <person name="Rombauts S."/>
            <person name="Wilhelmsson P.K.I."/>
            <person name="Janitza P."/>
            <person name="Kern R."/>
            <person name="Heyl A."/>
            <person name="Rumpler F."/>
            <person name="Villalobos L.I.A.C."/>
            <person name="Clay J.M."/>
            <person name="Skokan R."/>
            <person name="Toyoda A."/>
            <person name="Suzuki Y."/>
            <person name="Kagoshima H."/>
            <person name="Schijlen E."/>
            <person name="Tajeshwar N."/>
            <person name="Catarino B."/>
            <person name="Hetherington A.J."/>
            <person name="Saltykova A."/>
            <person name="Bonnot C."/>
            <person name="Breuninger H."/>
            <person name="Symeonidi A."/>
            <person name="Radhakrishnan G.V."/>
            <person name="Van Nieuwerburgh F."/>
            <person name="Deforce D."/>
            <person name="Chang C."/>
            <person name="Karol K.G."/>
            <person name="Hedrich R."/>
            <person name="Ulvskov P."/>
            <person name="Glockner G."/>
            <person name="Delwiche C.F."/>
            <person name="Petrasek J."/>
            <person name="Van de Peer Y."/>
            <person name="Friml J."/>
            <person name="Beilby M."/>
            <person name="Dolan L."/>
            <person name="Kohara Y."/>
            <person name="Sugano S."/>
            <person name="Fujiyama A."/>
            <person name="Delaux P.-M."/>
            <person name="Quint M."/>
            <person name="TheiBen G."/>
            <person name="Hagemann M."/>
            <person name="Harholt J."/>
            <person name="Dunand C."/>
            <person name="Zachgo S."/>
            <person name="Langdale J."/>
            <person name="Maumus F."/>
            <person name="Straeten D.V.D."/>
            <person name="Gould S.B."/>
            <person name="Rensing S.A."/>
        </authorList>
    </citation>
    <scope>NUCLEOTIDE SEQUENCE [LARGE SCALE GENOMIC DNA]</scope>
    <source>
        <strain evidence="8 9">S276</strain>
    </source>
</reference>
<feature type="transmembrane region" description="Helical" evidence="6">
    <location>
        <begin position="303"/>
        <end position="324"/>
    </location>
</feature>
<evidence type="ECO:0000256" key="5">
    <source>
        <dbReference type="SAM" id="MobiDB-lite"/>
    </source>
</evidence>
<keyword evidence="2 6" id="KW-0812">Transmembrane</keyword>
<dbReference type="Gramene" id="GBG83246">
    <property type="protein sequence ID" value="GBG83246"/>
    <property type="gene ID" value="CBR_g36861"/>
</dbReference>
<dbReference type="PROSITE" id="PS50850">
    <property type="entry name" value="MFS"/>
    <property type="match status" value="1"/>
</dbReference>
<accession>A0A388LLN1</accession>
<feature type="transmembrane region" description="Helical" evidence="6">
    <location>
        <begin position="217"/>
        <end position="233"/>
    </location>
</feature>
<dbReference type="Proteomes" id="UP000265515">
    <property type="component" value="Unassembled WGS sequence"/>
</dbReference>
<name>A0A388LLN1_CHABU</name>
<comment type="caution">
    <text evidence="8">The sequence shown here is derived from an EMBL/GenBank/DDBJ whole genome shotgun (WGS) entry which is preliminary data.</text>
</comment>
<dbReference type="GO" id="GO:0016020">
    <property type="term" value="C:membrane"/>
    <property type="evidence" value="ECO:0007669"/>
    <property type="project" value="UniProtKB-SubCell"/>
</dbReference>
<feature type="transmembrane region" description="Helical" evidence="6">
    <location>
        <begin position="281"/>
        <end position="297"/>
    </location>
</feature>
<feature type="transmembrane region" description="Helical" evidence="6">
    <location>
        <begin position="696"/>
        <end position="718"/>
    </location>
</feature>
<dbReference type="AlphaFoldDB" id="A0A388LLN1"/>
<evidence type="ECO:0000256" key="2">
    <source>
        <dbReference type="ARBA" id="ARBA00022692"/>
    </source>
</evidence>
<dbReference type="PANTHER" id="PTHR24064">
    <property type="entry name" value="SOLUTE CARRIER FAMILY 22 MEMBER"/>
    <property type="match status" value="1"/>
</dbReference>
<dbReference type="Gene3D" id="1.20.1250.20">
    <property type="entry name" value="MFS general substrate transporter like domains"/>
    <property type="match status" value="2"/>
</dbReference>
<feature type="transmembrane region" description="Helical" evidence="6">
    <location>
        <begin position="796"/>
        <end position="818"/>
    </location>
</feature>
<feature type="transmembrane region" description="Helical" evidence="6">
    <location>
        <begin position="764"/>
        <end position="784"/>
    </location>
</feature>
<keyword evidence="9" id="KW-1185">Reference proteome</keyword>
<dbReference type="GO" id="GO:0022857">
    <property type="term" value="F:transmembrane transporter activity"/>
    <property type="evidence" value="ECO:0007669"/>
    <property type="project" value="InterPro"/>
</dbReference>
<gene>
    <name evidence="8" type="ORF">CBR_g36861</name>
</gene>
<dbReference type="OrthoDB" id="3936150at2759"/>
<feature type="region of interest" description="Disordered" evidence="5">
    <location>
        <begin position="428"/>
        <end position="465"/>
    </location>
</feature>
<feature type="transmembrane region" description="Helical" evidence="6">
    <location>
        <begin position="665"/>
        <end position="684"/>
    </location>
</feature>
<feature type="transmembrane region" description="Helical" evidence="6">
    <location>
        <begin position="725"/>
        <end position="744"/>
    </location>
</feature>
<evidence type="ECO:0000256" key="4">
    <source>
        <dbReference type="ARBA" id="ARBA00023136"/>
    </source>
</evidence>
<feature type="compositionally biased region" description="Basic and acidic residues" evidence="5">
    <location>
        <begin position="529"/>
        <end position="540"/>
    </location>
</feature>
<evidence type="ECO:0000256" key="3">
    <source>
        <dbReference type="ARBA" id="ARBA00022989"/>
    </source>
</evidence>
<sequence>MSAKDGRPAHDGGAACPVDMTSATMSADRRGAFDGTNHDGPSDATLSVTLSTIVVDCQPAASSKRYTIDQVLEQFVGDFGRAQFWQFVLISSGWILKAFHTFVIIFSDRDPTWTCVDDVNRWSTMTATSGSSTAASAGGGSGSRGVCNASSASSICELPPGTWQWTNQKRSTISQFGMVCSREFEIGLSQSVFFLGYLTGAGCFGSLSDGRLGRKRSLMLGATVAGGFGMLTASSPSVAFYILFRYLTGVGTAGISLNAFSLSTETIGPRKRGRVGTSARYFYAMGMMVLPLFALLASDSWRMVMIITGIPSLLFTILCGLLAYESPRWLLVHNREEEALRMLKKLAKKNRSWIPDYVTLKSATAVSKETAAVNATPDSALQAVTVRVTCDSSTSSSCSDEPVSRTDASLPPPAVPFSCRSSMQAATSSLETEAAATYPGPENLDVDSHGKGSLPVATASACSSEASEDVTTTHIAGNGRDHWQENQLRKGTLPAPNEGNEYSDVEGRRQFLEMEMDRDLQEGEESEEENKKWEHEEGRCCSESSTENASVPLPPRIDVPHDVCHESVHVSGKLSSAEHSSDMALPSSLGNAENDAGANDGGLPSSSSPAVAGIRKPGVKSLAETDSGRASEAAAGVSSRTKKLNASASKEKVGLRDVFKCKETAKRMVCIVYIWFASSIAYYISSLNLGNLGSNIYISTFFNGLVEVPAFALGTFLISFWGRRMLLFDGLAVAGASAVIVGLMPLALGHDVVRGSGADSTVRLVVALFGKFGIAFSYNVLYLVNSELFPTVVRNVANGTGFQAAQLGAAIAPFITVLGRTNQVIPSMIMALTSFSGAFVSLLLPETFNEPLYETIEEMPKSASALRTLRNTFVCCKECKAAGCKRGSCKGNDNLECSNRCSRTAE</sequence>
<feature type="region of interest" description="Disordered" evidence="5">
    <location>
        <begin position="392"/>
        <end position="412"/>
    </location>
</feature>
<feature type="transmembrane region" description="Helical" evidence="6">
    <location>
        <begin position="186"/>
        <end position="205"/>
    </location>
</feature>
<feature type="transmembrane region" description="Helical" evidence="6">
    <location>
        <begin position="239"/>
        <end position="260"/>
    </location>
</feature>
<dbReference type="InterPro" id="IPR036259">
    <property type="entry name" value="MFS_trans_sf"/>
</dbReference>
<keyword evidence="4 6" id="KW-0472">Membrane</keyword>
<dbReference type="SUPFAM" id="SSF103473">
    <property type="entry name" value="MFS general substrate transporter"/>
    <property type="match status" value="1"/>
</dbReference>
<dbReference type="InterPro" id="IPR020846">
    <property type="entry name" value="MFS_dom"/>
</dbReference>
<feature type="region of interest" description="Disordered" evidence="5">
    <location>
        <begin position="519"/>
        <end position="555"/>
    </location>
</feature>
<keyword evidence="3 6" id="KW-1133">Transmembrane helix</keyword>
<organism evidence="8 9">
    <name type="scientific">Chara braunii</name>
    <name type="common">Braun's stonewort</name>
    <dbReference type="NCBI Taxonomy" id="69332"/>
    <lineage>
        <taxon>Eukaryota</taxon>
        <taxon>Viridiplantae</taxon>
        <taxon>Streptophyta</taxon>
        <taxon>Charophyceae</taxon>
        <taxon>Charales</taxon>
        <taxon>Characeae</taxon>
        <taxon>Chara</taxon>
    </lineage>
</organism>
<evidence type="ECO:0000313" key="9">
    <source>
        <dbReference type="Proteomes" id="UP000265515"/>
    </source>
</evidence>
<dbReference type="EMBL" id="BFEA01000433">
    <property type="protein sequence ID" value="GBG83246.1"/>
    <property type="molecule type" value="Genomic_DNA"/>
</dbReference>
<feature type="region of interest" description="Disordered" evidence="5">
    <location>
        <begin position="570"/>
        <end position="636"/>
    </location>
</feature>